<dbReference type="SMART" id="SM00304">
    <property type="entry name" value="HAMP"/>
    <property type="match status" value="1"/>
</dbReference>
<gene>
    <name evidence="17" type="ORF">PQ465_16700</name>
</gene>
<keyword evidence="4" id="KW-1003">Cell membrane</keyword>
<dbReference type="PROSITE" id="PS50109">
    <property type="entry name" value="HIS_KIN"/>
    <property type="match status" value="1"/>
</dbReference>
<reference evidence="17 18" key="1">
    <citation type="submission" date="2023-02" db="EMBL/GenBank/DDBJ databases">
        <title>Genome sequence of Sphingobacterium sp. KACC 22765.</title>
        <authorList>
            <person name="Kim S."/>
            <person name="Heo J."/>
            <person name="Kwon S.-W."/>
        </authorList>
    </citation>
    <scope>NUCLEOTIDE SEQUENCE [LARGE SCALE GENOMIC DNA]</scope>
    <source>
        <strain evidence="17 18">KACC 22765</strain>
    </source>
</reference>
<dbReference type="PANTHER" id="PTHR45528:SF1">
    <property type="entry name" value="SENSOR HISTIDINE KINASE CPXA"/>
    <property type="match status" value="1"/>
</dbReference>
<keyword evidence="6" id="KW-0808">Transferase</keyword>
<evidence type="ECO:0000256" key="5">
    <source>
        <dbReference type="ARBA" id="ARBA00022553"/>
    </source>
</evidence>
<feature type="domain" description="Histidine kinase" evidence="15">
    <location>
        <begin position="231"/>
        <end position="448"/>
    </location>
</feature>
<evidence type="ECO:0000256" key="4">
    <source>
        <dbReference type="ARBA" id="ARBA00022475"/>
    </source>
</evidence>
<dbReference type="Gene3D" id="1.10.287.130">
    <property type="match status" value="1"/>
</dbReference>
<evidence type="ECO:0000259" key="16">
    <source>
        <dbReference type="PROSITE" id="PS50885"/>
    </source>
</evidence>
<keyword evidence="13 14" id="KW-0472">Membrane</keyword>
<dbReference type="SUPFAM" id="SSF55874">
    <property type="entry name" value="ATPase domain of HSP90 chaperone/DNA topoisomerase II/histidine kinase"/>
    <property type="match status" value="1"/>
</dbReference>
<dbReference type="SUPFAM" id="SSF47384">
    <property type="entry name" value="Homodimeric domain of signal transducing histidine kinase"/>
    <property type="match status" value="1"/>
</dbReference>
<evidence type="ECO:0000256" key="7">
    <source>
        <dbReference type="ARBA" id="ARBA00022692"/>
    </source>
</evidence>
<name>A0ABY7WFE9_9SPHI</name>
<dbReference type="PROSITE" id="PS50885">
    <property type="entry name" value="HAMP"/>
    <property type="match status" value="1"/>
</dbReference>
<evidence type="ECO:0000256" key="10">
    <source>
        <dbReference type="ARBA" id="ARBA00022840"/>
    </source>
</evidence>
<accession>A0ABY7WFE9</accession>
<evidence type="ECO:0000256" key="1">
    <source>
        <dbReference type="ARBA" id="ARBA00000085"/>
    </source>
</evidence>
<dbReference type="InterPro" id="IPR036890">
    <property type="entry name" value="HATPase_C_sf"/>
</dbReference>
<dbReference type="InterPro" id="IPR003661">
    <property type="entry name" value="HisK_dim/P_dom"/>
</dbReference>
<dbReference type="InterPro" id="IPR003594">
    <property type="entry name" value="HATPase_dom"/>
</dbReference>
<dbReference type="PANTHER" id="PTHR45528">
    <property type="entry name" value="SENSOR HISTIDINE KINASE CPXA"/>
    <property type="match status" value="1"/>
</dbReference>
<keyword evidence="10" id="KW-0067">ATP-binding</keyword>
<keyword evidence="11 14" id="KW-1133">Transmembrane helix</keyword>
<dbReference type="SMART" id="SM00388">
    <property type="entry name" value="HisKA"/>
    <property type="match status" value="1"/>
</dbReference>
<dbReference type="CDD" id="cd00082">
    <property type="entry name" value="HisKA"/>
    <property type="match status" value="1"/>
</dbReference>
<comment type="catalytic activity">
    <reaction evidence="1">
        <text>ATP + protein L-histidine = ADP + protein N-phospho-L-histidine.</text>
        <dbReference type="EC" id="2.7.13.3"/>
    </reaction>
</comment>
<evidence type="ECO:0000256" key="12">
    <source>
        <dbReference type="ARBA" id="ARBA00023012"/>
    </source>
</evidence>
<evidence type="ECO:0000256" key="11">
    <source>
        <dbReference type="ARBA" id="ARBA00022989"/>
    </source>
</evidence>
<evidence type="ECO:0000256" key="2">
    <source>
        <dbReference type="ARBA" id="ARBA00004651"/>
    </source>
</evidence>
<dbReference type="Pfam" id="PF00512">
    <property type="entry name" value="HisKA"/>
    <property type="match status" value="1"/>
</dbReference>
<dbReference type="InterPro" id="IPR036097">
    <property type="entry name" value="HisK_dim/P_sf"/>
</dbReference>
<evidence type="ECO:0000256" key="14">
    <source>
        <dbReference type="SAM" id="Phobius"/>
    </source>
</evidence>
<comment type="subcellular location">
    <subcellularLocation>
        <location evidence="2">Cell membrane</location>
        <topology evidence="2">Multi-pass membrane protein</topology>
    </subcellularLocation>
</comment>
<evidence type="ECO:0000313" key="18">
    <source>
        <dbReference type="Proteomes" id="UP001221558"/>
    </source>
</evidence>
<dbReference type="Gene3D" id="3.30.565.10">
    <property type="entry name" value="Histidine kinase-like ATPase, C-terminal domain"/>
    <property type="match status" value="1"/>
</dbReference>
<dbReference type="Pfam" id="PF02518">
    <property type="entry name" value="HATPase_c"/>
    <property type="match status" value="1"/>
</dbReference>
<dbReference type="SMART" id="SM00387">
    <property type="entry name" value="HATPase_c"/>
    <property type="match status" value="1"/>
</dbReference>
<evidence type="ECO:0000256" key="13">
    <source>
        <dbReference type="ARBA" id="ARBA00023136"/>
    </source>
</evidence>
<keyword evidence="5" id="KW-0597">Phosphoprotein</keyword>
<dbReference type="CDD" id="cd06225">
    <property type="entry name" value="HAMP"/>
    <property type="match status" value="1"/>
</dbReference>
<dbReference type="EMBL" id="CP117880">
    <property type="protein sequence ID" value="WDF67928.1"/>
    <property type="molecule type" value="Genomic_DNA"/>
</dbReference>
<proteinExistence type="predicted"/>
<dbReference type="InterPro" id="IPR004358">
    <property type="entry name" value="Sig_transdc_His_kin-like_C"/>
</dbReference>
<keyword evidence="18" id="KW-1185">Reference proteome</keyword>
<feature type="transmembrane region" description="Helical" evidence="14">
    <location>
        <begin position="145"/>
        <end position="168"/>
    </location>
</feature>
<dbReference type="PRINTS" id="PR00344">
    <property type="entry name" value="BCTRLSENSOR"/>
</dbReference>
<dbReference type="RefSeq" id="WP_274266661.1">
    <property type="nucleotide sequence ID" value="NZ_CP117880.1"/>
</dbReference>
<sequence length="461" mass="52167">MRNYTKMLYALITVLVIYTISFVVFIMYSITNFAFADFYKRLDLRRNLAAERMFNGKRTGTGWSLTYVEELNKQREFIVEFDDQQHIMHNSGLDSKLWGRVDKSGTSNFKVGNTFYSTKFYLHKGKNYIIAVSAENYFYTHHLSYLRNMLIVALLLGVLFVVVVSLLVKRSFIKPISELIGEVEKIGSENLYLRLTVGKEKGILHKLASTFNQMLNRIETSFETQKNFISNASHELNTPLTSIIGIADLALSKERSIEEYQQLIHKIMDAADNLEKKTSALLLLARTGFENNQLLFKPVRIDQIVMDAEMTVKAINEHFHIKTDFSMLPDDSMKLKVNGSAPLLQLAISNIVSNACKYSSNKTAYVALGAFDKGVLILIRDEGIGIPEQELSYIYDPYFRASNTANFLGYGIGLPLARNIVKMHHGQLFVSSTLGKGTTVRIELPTMDARALAKAKQNPTA</sequence>
<evidence type="ECO:0000256" key="9">
    <source>
        <dbReference type="ARBA" id="ARBA00022777"/>
    </source>
</evidence>
<evidence type="ECO:0000256" key="3">
    <source>
        <dbReference type="ARBA" id="ARBA00012438"/>
    </source>
</evidence>
<keyword evidence="9 17" id="KW-0418">Kinase</keyword>
<dbReference type="Gene3D" id="6.10.340.10">
    <property type="match status" value="1"/>
</dbReference>
<dbReference type="GO" id="GO:0016301">
    <property type="term" value="F:kinase activity"/>
    <property type="evidence" value="ECO:0007669"/>
    <property type="project" value="UniProtKB-KW"/>
</dbReference>
<evidence type="ECO:0000256" key="8">
    <source>
        <dbReference type="ARBA" id="ARBA00022741"/>
    </source>
</evidence>
<evidence type="ECO:0000256" key="6">
    <source>
        <dbReference type="ARBA" id="ARBA00022679"/>
    </source>
</evidence>
<keyword evidence="8" id="KW-0547">Nucleotide-binding</keyword>
<protein>
    <recommendedName>
        <fullName evidence="3">histidine kinase</fullName>
        <ecNumber evidence="3">2.7.13.3</ecNumber>
    </recommendedName>
</protein>
<dbReference type="InterPro" id="IPR003660">
    <property type="entry name" value="HAMP_dom"/>
</dbReference>
<organism evidence="17 18">
    <name type="scientific">Sphingobacterium oryzagri</name>
    <dbReference type="NCBI Taxonomy" id="3025669"/>
    <lineage>
        <taxon>Bacteria</taxon>
        <taxon>Pseudomonadati</taxon>
        <taxon>Bacteroidota</taxon>
        <taxon>Sphingobacteriia</taxon>
        <taxon>Sphingobacteriales</taxon>
        <taxon>Sphingobacteriaceae</taxon>
        <taxon>Sphingobacterium</taxon>
    </lineage>
</organism>
<dbReference type="Proteomes" id="UP001221558">
    <property type="component" value="Chromosome"/>
</dbReference>
<evidence type="ECO:0000313" key="17">
    <source>
        <dbReference type="EMBL" id="WDF67928.1"/>
    </source>
</evidence>
<dbReference type="EC" id="2.7.13.3" evidence="3"/>
<dbReference type="InterPro" id="IPR050398">
    <property type="entry name" value="HssS/ArlS-like"/>
</dbReference>
<evidence type="ECO:0000259" key="15">
    <source>
        <dbReference type="PROSITE" id="PS50109"/>
    </source>
</evidence>
<feature type="domain" description="HAMP" evidence="16">
    <location>
        <begin position="170"/>
        <end position="223"/>
    </location>
</feature>
<keyword evidence="7 14" id="KW-0812">Transmembrane</keyword>
<dbReference type="InterPro" id="IPR005467">
    <property type="entry name" value="His_kinase_dom"/>
</dbReference>
<feature type="transmembrane region" description="Helical" evidence="14">
    <location>
        <begin position="7"/>
        <end position="30"/>
    </location>
</feature>
<keyword evidence="12" id="KW-0902">Two-component regulatory system</keyword>